<feature type="domain" description="Ionotropic glutamate receptor C-terminal" evidence="12">
    <location>
        <begin position="428"/>
        <end position="691"/>
    </location>
</feature>
<evidence type="ECO:0000256" key="1">
    <source>
        <dbReference type="ARBA" id="ARBA00004651"/>
    </source>
</evidence>
<keyword evidence="5 11" id="KW-0812">Transmembrane</keyword>
<dbReference type="EMBL" id="CAJVCH010000551">
    <property type="protein sequence ID" value="CAG7632848.1"/>
    <property type="molecule type" value="Genomic_DNA"/>
</dbReference>
<keyword evidence="4" id="KW-1003">Cell membrane</keyword>
<reference evidence="13" key="1">
    <citation type="submission" date="2021-06" db="EMBL/GenBank/DDBJ databases">
        <authorList>
            <person name="Hodson N. C."/>
            <person name="Mongue J. A."/>
            <person name="Jaron S. K."/>
        </authorList>
    </citation>
    <scope>NUCLEOTIDE SEQUENCE</scope>
</reference>
<evidence type="ECO:0000256" key="2">
    <source>
        <dbReference type="ARBA" id="ARBA00008685"/>
    </source>
</evidence>
<organism evidence="13 14">
    <name type="scientific">Allacma fusca</name>
    <dbReference type="NCBI Taxonomy" id="39272"/>
    <lineage>
        <taxon>Eukaryota</taxon>
        <taxon>Metazoa</taxon>
        <taxon>Ecdysozoa</taxon>
        <taxon>Arthropoda</taxon>
        <taxon>Hexapoda</taxon>
        <taxon>Collembola</taxon>
        <taxon>Symphypleona</taxon>
        <taxon>Sminthuridae</taxon>
        <taxon>Allacma</taxon>
    </lineage>
</organism>
<sequence length="742" mass="84678">MVTKETKYSYGYGVDDSSTGDVKTAYETSEKGLTKGSYSVLQPDGILRTVTYEADPWNGFRATVYNKGWGLRQNSHGWGGFKYEYKDNKVYSETPCSSVLNQLIVFERIHWPFNFDVVLLSHDVQLASCVNDFRNVFTNQIGYHSLSILQSPDWTAEFPQRIKEHTFFFSSCENLKQVEASIKEFQRLQQEVTESTRLWFPVFAIFLGITLAQEIKPEMKEQWANLFAADSQVYLMVWDTCENKSAVIVSAMEIYSVTNASIVSDVFLDRTCDSSSLEFFSKVVETRTERRLNFHKALIVGINVDDPDYKESTSYKRNNSSEKIEFDGGFEVLEFWYLRDALNFTEKAAKWPTYVRQGPNGSLTGLAIPVNNGMSDLCIGYTEFLEYRVTAPNGVTFLHPTFYNEIQAFFTQPAASSIRDIFLNTFKKDIWFSVLATWLLIVFVLLFSMRVKLRADPNSVHPLDFRIYDEVWFWAAGAICFHVSPFSLSMKMIFIIGITTGLIVFTAYSAALVSVLSVEVVPVRTFSDLLSNDFGIFSDSHIPTASAVVKGLETSGILKTLAGVEGRNVDIGQTITKLIKTDLAIVSFSDSFYQVLLAKHVQPDFVCKKISTVLFRSRPALGSMFVKRGSPLRDYFNVKIVLMKERGIMFRLRRHYILATSVQCLQGGGGFIQQLAVKDLFTAYIILAVGFISSFVIWLLERLKTFRFKTVHHKSSQNNDWRHFEKQNPEEHFFSKKAQLRF</sequence>
<accession>A0A8J2J4I3</accession>
<evidence type="ECO:0000256" key="7">
    <source>
        <dbReference type="ARBA" id="ARBA00023136"/>
    </source>
</evidence>
<dbReference type="AlphaFoldDB" id="A0A8J2J4I3"/>
<keyword evidence="9" id="KW-0325">Glycoprotein</keyword>
<evidence type="ECO:0000313" key="13">
    <source>
        <dbReference type="EMBL" id="CAG7632848.1"/>
    </source>
</evidence>
<dbReference type="GO" id="GO:0050906">
    <property type="term" value="P:detection of stimulus involved in sensory perception"/>
    <property type="evidence" value="ECO:0007669"/>
    <property type="project" value="UniProtKB-ARBA"/>
</dbReference>
<evidence type="ECO:0000256" key="8">
    <source>
        <dbReference type="ARBA" id="ARBA00023170"/>
    </source>
</evidence>
<dbReference type="Pfam" id="PF00379">
    <property type="entry name" value="Chitin_bind_4"/>
    <property type="match status" value="1"/>
</dbReference>
<comment type="subcellular location">
    <subcellularLocation>
        <location evidence="1">Cell membrane</location>
        <topology evidence="1">Multi-pass membrane protein</topology>
    </subcellularLocation>
</comment>
<dbReference type="Pfam" id="PF00060">
    <property type="entry name" value="Lig_chan"/>
    <property type="match status" value="1"/>
</dbReference>
<feature type="transmembrane region" description="Helical" evidence="11">
    <location>
        <begin position="430"/>
        <end position="451"/>
    </location>
</feature>
<dbReference type="InterPro" id="IPR031311">
    <property type="entry name" value="CHIT_BIND_RR_consensus"/>
</dbReference>
<dbReference type="PANTHER" id="PTHR42643:SF33">
    <property type="entry name" value="GLUTAMATE RECEPTOR 2-LIKE PROTEIN"/>
    <property type="match status" value="1"/>
</dbReference>
<dbReference type="InterPro" id="IPR001320">
    <property type="entry name" value="Iontro_rcpt_C"/>
</dbReference>
<comment type="similarity">
    <text evidence="2">Belongs to the glutamate-gated ion channel (TC 1.A.10.1) family.</text>
</comment>
<feature type="transmembrane region" description="Helical" evidence="11">
    <location>
        <begin position="494"/>
        <end position="518"/>
    </location>
</feature>
<keyword evidence="14" id="KW-1185">Reference proteome</keyword>
<dbReference type="InterPro" id="IPR000618">
    <property type="entry name" value="Insect_cuticle"/>
</dbReference>
<evidence type="ECO:0000256" key="6">
    <source>
        <dbReference type="ARBA" id="ARBA00022989"/>
    </source>
</evidence>
<dbReference type="GO" id="GO:0005886">
    <property type="term" value="C:plasma membrane"/>
    <property type="evidence" value="ECO:0007669"/>
    <property type="project" value="UniProtKB-SubCell"/>
</dbReference>
<evidence type="ECO:0000256" key="3">
    <source>
        <dbReference type="ARBA" id="ARBA00022460"/>
    </source>
</evidence>
<evidence type="ECO:0000256" key="11">
    <source>
        <dbReference type="SAM" id="Phobius"/>
    </source>
</evidence>
<keyword evidence="3 10" id="KW-0193">Cuticle</keyword>
<proteinExistence type="inferred from homology"/>
<keyword evidence="6 11" id="KW-1133">Transmembrane helix</keyword>
<dbReference type="OrthoDB" id="8186464at2759"/>
<dbReference type="GO" id="GO:0015276">
    <property type="term" value="F:ligand-gated monoatomic ion channel activity"/>
    <property type="evidence" value="ECO:0007669"/>
    <property type="project" value="InterPro"/>
</dbReference>
<keyword evidence="7 11" id="KW-0472">Membrane</keyword>
<protein>
    <recommendedName>
        <fullName evidence="12">Ionotropic glutamate receptor C-terminal domain-containing protein</fullName>
    </recommendedName>
</protein>
<evidence type="ECO:0000313" key="14">
    <source>
        <dbReference type="Proteomes" id="UP000708208"/>
    </source>
</evidence>
<feature type="transmembrane region" description="Helical" evidence="11">
    <location>
        <begin position="471"/>
        <end position="488"/>
    </location>
</feature>
<dbReference type="PROSITE" id="PS51155">
    <property type="entry name" value="CHIT_BIND_RR_2"/>
    <property type="match status" value="1"/>
</dbReference>
<evidence type="ECO:0000256" key="9">
    <source>
        <dbReference type="ARBA" id="ARBA00023180"/>
    </source>
</evidence>
<evidence type="ECO:0000259" key="12">
    <source>
        <dbReference type="Pfam" id="PF00060"/>
    </source>
</evidence>
<dbReference type="GO" id="GO:0042302">
    <property type="term" value="F:structural constituent of cuticle"/>
    <property type="evidence" value="ECO:0007669"/>
    <property type="project" value="UniProtKB-UniRule"/>
</dbReference>
<comment type="caution">
    <text evidence="13">The sequence shown here is derived from an EMBL/GenBank/DDBJ whole genome shotgun (WGS) entry which is preliminary data.</text>
</comment>
<dbReference type="Proteomes" id="UP000708208">
    <property type="component" value="Unassembled WGS sequence"/>
</dbReference>
<dbReference type="PROSITE" id="PS00233">
    <property type="entry name" value="CHIT_BIND_RR_1"/>
    <property type="match status" value="1"/>
</dbReference>
<gene>
    <name evidence="13" type="ORF">AFUS01_LOCUS163</name>
</gene>
<dbReference type="PANTHER" id="PTHR42643">
    <property type="entry name" value="IONOTROPIC RECEPTOR 20A-RELATED"/>
    <property type="match status" value="1"/>
</dbReference>
<name>A0A8J2J4I3_9HEXA</name>
<keyword evidence="8" id="KW-0675">Receptor</keyword>
<evidence type="ECO:0000256" key="5">
    <source>
        <dbReference type="ARBA" id="ARBA00022692"/>
    </source>
</evidence>
<evidence type="ECO:0000256" key="4">
    <source>
        <dbReference type="ARBA" id="ARBA00022475"/>
    </source>
</evidence>
<dbReference type="InterPro" id="IPR052192">
    <property type="entry name" value="Insect_Ionotropic_Sensory_Rcpt"/>
</dbReference>
<evidence type="ECO:0000256" key="10">
    <source>
        <dbReference type="PROSITE-ProRule" id="PRU00497"/>
    </source>
</evidence>
<feature type="transmembrane region" description="Helical" evidence="11">
    <location>
        <begin position="656"/>
        <end position="675"/>
    </location>
</feature>
<feature type="transmembrane region" description="Helical" evidence="11">
    <location>
        <begin position="681"/>
        <end position="700"/>
    </location>
</feature>